<dbReference type="EMBL" id="JABAFZ010000008">
    <property type="protein sequence ID" value="NME89887.1"/>
    <property type="molecule type" value="Genomic_DNA"/>
</dbReference>
<organism evidence="3 4">
    <name type="scientific">Corynebacterium stationis</name>
    <dbReference type="NCBI Taxonomy" id="1705"/>
    <lineage>
        <taxon>Bacteria</taxon>
        <taxon>Bacillati</taxon>
        <taxon>Actinomycetota</taxon>
        <taxon>Actinomycetes</taxon>
        <taxon>Mycobacteriales</taxon>
        <taxon>Corynebacteriaceae</taxon>
        <taxon>Corynebacterium</taxon>
    </lineage>
</organism>
<evidence type="ECO:0000256" key="1">
    <source>
        <dbReference type="ARBA" id="ARBA00022801"/>
    </source>
</evidence>
<gene>
    <name evidence="3" type="ORF">HF853_09460</name>
</gene>
<evidence type="ECO:0000259" key="2">
    <source>
        <dbReference type="PROSITE" id="PS51462"/>
    </source>
</evidence>
<evidence type="ECO:0000313" key="3">
    <source>
        <dbReference type="EMBL" id="NME89887.1"/>
    </source>
</evidence>
<proteinExistence type="predicted"/>
<protein>
    <submittedName>
        <fullName evidence="3">NUDIX hydrolase</fullName>
    </submittedName>
</protein>
<dbReference type="InterPro" id="IPR000086">
    <property type="entry name" value="NUDIX_hydrolase_dom"/>
</dbReference>
<dbReference type="InterPro" id="IPR015797">
    <property type="entry name" value="NUDIX_hydrolase-like_dom_sf"/>
</dbReference>
<dbReference type="PANTHER" id="PTHR11839:SF31">
    <property type="entry name" value="ADP-RIBOSE PYROPHOSPHATASE"/>
    <property type="match status" value="1"/>
</dbReference>
<dbReference type="Pfam" id="PF00293">
    <property type="entry name" value="NUDIX"/>
    <property type="match status" value="1"/>
</dbReference>
<dbReference type="Gene3D" id="3.90.79.10">
    <property type="entry name" value="Nucleoside Triphosphate Pyrophosphohydrolase"/>
    <property type="match status" value="1"/>
</dbReference>
<dbReference type="GO" id="GO:0019693">
    <property type="term" value="P:ribose phosphate metabolic process"/>
    <property type="evidence" value="ECO:0007669"/>
    <property type="project" value="TreeGrafter"/>
</dbReference>
<dbReference type="RefSeq" id="WP_168970111.1">
    <property type="nucleotide sequence ID" value="NZ_JABAFZ010000008.1"/>
</dbReference>
<evidence type="ECO:0000313" key="4">
    <source>
        <dbReference type="Proteomes" id="UP000544551"/>
    </source>
</evidence>
<dbReference type="Proteomes" id="UP000544551">
    <property type="component" value="Unassembled WGS sequence"/>
</dbReference>
<comment type="caution">
    <text evidence="3">The sequence shown here is derived from an EMBL/GenBank/DDBJ whole genome shotgun (WGS) entry which is preliminary data.</text>
</comment>
<reference evidence="3 4" key="1">
    <citation type="submission" date="2020-04" db="EMBL/GenBank/DDBJ databases">
        <authorList>
            <person name="Hitch T.C.A."/>
            <person name="Wylensek D."/>
            <person name="Clavel T."/>
        </authorList>
    </citation>
    <scope>NUCLEOTIDE SEQUENCE [LARGE SCALE GENOMIC DNA]</scope>
    <source>
        <strain evidence="3 4">BL-383-APC-3D</strain>
    </source>
</reference>
<dbReference type="GO" id="GO:0005829">
    <property type="term" value="C:cytosol"/>
    <property type="evidence" value="ECO:0007669"/>
    <property type="project" value="TreeGrafter"/>
</dbReference>
<dbReference type="AlphaFoldDB" id="A0AB36CNL6"/>
<dbReference type="CDD" id="cd24158">
    <property type="entry name" value="NUDIX_ADPRase_Rv1700"/>
    <property type="match status" value="1"/>
</dbReference>
<name>A0AB36CNL6_9CORY</name>
<dbReference type="PROSITE" id="PS51462">
    <property type="entry name" value="NUDIX"/>
    <property type="match status" value="1"/>
</dbReference>
<accession>A0AB36CNL6</accession>
<dbReference type="GO" id="GO:0006753">
    <property type="term" value="P:nucleoside phosphate metabolic process"/>
    <property type="evidence" value="ECO:0007669"/>
    <property type="project" value="TreeGrafter"/>
</dbReference>
<dbReference type="SUPFAM" id="SSF55811">
    <property type="entry name" value="Nudix"/>
    <property type="match status" value="1"/>
</dbReference>
<sequence>MAHDFKVLSSQLLFDAPIIAVRKDELAMPNEQVAYRDVVEHMGAVAVAAVNDAGEIAMVHQYRHAVKRRLWELPAGLLDVKDESELAGAQRELVEEAGLKAAQWSVLADIVTSPGFCEETARVYLAQDLTEVERPEAFGDEEADMDFAWIKLDEAVAKVLAGEINNSIAVTGIFAAWQVLNGHGQARDVTAPFDLRPTSIATRRSGPDLKKI</sequence>
<keyword evidence="1 3" id="KW-0378">Hydrolase</keyword>
<feature type="domain" description="Nudix hydrolase" evidence="2">
    <location>
        <begin position="40"/>
        <end position="172"/>
    </location>
</feature>
<dbReference type="GO" id="GO:0016787">
    <property type="term" value="F:hydrolase activity"/>
    <property type="evidence" value="ECO:0007669"/>
    <property type="project" value="UniProtKB-KW"/>
</dbReference>
<dbReference type="PANTHER" id="PTHR11839">
    <property type="entry name" value="UDP/ADP-SUGAR PYROPHOSPHATASE"/>
    <property type="match status" value="1"/>
</dbReference>